<dbReference type="SUPFAM" id="SSF53850">
    <property type="entry name" value="Periplasmic binding protein-like II"/>
    <property type="match status" value="1"/>
</dbReference>
<dbReference type="PANTHER" id="PTHR35936">
    <property type="entry name" value="MEMBRANE-BOUND LYTIC MUREIN TRANSGLYCOSYLASE F"/>
    <property type="match status" value="1"/>
</dbReference>
<evidence type="ECO:0000256" key="2">
    <source>
        <dbReference type="ARBA" id="ARBA00010333"/>
    </source>
</evidence>
<reference evidence="7 8" key="1">
    <citation type="submission" date="2018-09" db="EMBL/GenBank/DDBJ databases">
        <authorList>
            <person name="Grouzdev D.S."/>
            <person name="Krutkina M.S."/>
        </authorList>
    </citation>
    <scope>NUCLEOTIDE SEQUENCE [LARGE SCALE GENOMIC DNA]</scope>
    <source>
        <strain evidence="7 8">RmlP001</strain>
    </source>
</reference>
<feature type="signal peptide" evidence="5">
    <location>
        <begin position="1"/>
        <end position="32"/>
    </location>
</feature>
<dbReference type="Gene3D" id="3.40.190.10">
    <property type="entry name" value="Periplasmic binding protein-like II"/>
    <property type="match status" value="2"/>
</dbReference>
<comment type="similarity">
    <text evidence="2 4">Belongs to the bacterial solute-binding protein 3 family.</text>
</comment>
<proteinExistence type="inferred from homology"/>
<dbReference type="PROSITE" id="PS51257">
    <property type="entry name" value="PROKAR_LIPOPROTEIN"/>
    <property type="match status" value="1"/>
</dbReference>
<gene>
    <name evidence="7" type="ORF">D3272_17890</name>
</gene>
<dbReference type="InterPro" id="IPR001638">
    <property type="entry name" value="Solute-binding_3/MltF_N"/>
</dbReference>
<evidence type="ECO:0000256" key="4">
    <source>
        <dbReference type="RuleBase" id="RU003744"/>
    </source>
</evidence>
<protein>
    <submittedName>
        <fullName evidence="7">Amino acid ABC transporter</fullName>
    </submittedName>
</protein>
<evidence type="ECO:0000313" key="7">
    <source>
        <dbReference type="EMBL" id="RYB03290.1"/>
    </source>
</evidence>
<evidence type="ECO:0000259" key="6">
    <source>
        <dbReference type="SMART" id="SM00062"/>
    </source>
</evidence>
<evidence type="ECO:0000256" key="3">
    <source>
        <dbReference type="ARBA" id="ARBA00022729"/>
    </source>
</evidence>
<dbReference type="AlphaFoldDB" id="A0A4Q2RC02"/>
<comment type="subcellular location">
    <subcellularLocation>
        <location evidence="1">Cell envelope</location>
    </subcellularLocation>
</comment>
<feature type="chain" id="PRO_5020337235" evidence="5">
    <location>
        <begin position="33"/>
        <end position="290"/>
    </location>
</feature>
<organism evidence="7 8">
    <name type="scientific">Lichenibacterium ramalinae</name>
    <dbReference type="NCBI Taxonomy" id="2316527"/>
    <lineage>
        <taxon>Bacteria</taxon>
        <taxon>Pseudomonadati</taxon>
        <taxon>Pseudomonadota</taxon>
        <taxon>Alphaproteobacteria</taxon>
        <taxon>Hyphomicrobiales</taxon>
        <taxon>Lichenihabitantaceae</taxon>
        <taxon>Lichenibacterium</taxon>
    </lineage>
</organism>
<keyword evidence="8" id="KW-1185">Reference proteome</keyword>
<evidence type="ECO:0000256" key="5">
    <source>
        <dbReference type="SAM" id="SignalP"/>
    </source>
</evidence>
<dbReference type="Pfam" id="PF00497">
    <property type="entry name" value="SBP_bac_3"/>
    <property type="match status" value="1"/>
</dbReference>
<dbReference type="GO" id="GO:0030313">
    <property type="term" value="C:cell envelope"/>
    <property type="evidence" value="ECO:0007669"/>
    <property type="project" value="UniProtKB-SubCell"/>
</dbReference>
<dbReference type="SMART" id="SM00062">
    <property type="entry name" value="PBPb"/>
    <property type="match status" value="1"/>
</dbReference>
<dbReference type="EMBL" id="QYBC01000015">
    <property type="protein sequence ID" value="RYB03290.1"/>
    <property type="molecule type" value="Genomic_DNA"/>
</dbReference>
<sequence length="290" mass="30986">MTTARSKRRASRLAVGLAVGLAGCLAAPAGFAQAPLPVPAPAAPAPASGPAADLPGSSLLDTVMARHRLRIGLTGDYKPFSDQDPATGAFSGLDVDLATGLAKALGVEPVFVKTSWSTLLADLQAGRFDILVGGVSITLDRQKVGYFSIPSDVDGKAAIARCADKDRFASLDAIDRPGVRVVVNPGGTNERFDRARLHAAEIRVFPDNRTIFREVAEGRADVMITDGVETRLQQKLNPGLCAIHPDQPFDRAEKAWLMPRDTAFKLFVDQYLHLKQLDGSYAAALKTWVE</sequence>
<evidence type="ECO:0000313" key="8">
    <source>
        <dbReference type="Proteomes" id="UP000289411"/>
    </source>
</evidence>
<dbReference type="Proteomes" id="UP000289411">
    <property type="component" value="Unassembled WGS sequence"/>
</dbReference>
<evidence type="ECO:0000256" key="1">
    <source>
        <dbReference type="ARBA" id="ARBA00004196"/>
    </source>
</evidence>
<dbReference type="PROSITE" id="PS01039">
    <property type="entry name" value="SBP_BACTERIAL_3"/>
    <property type="match status" value="1"/>
</dbReference>
<dbReference type="OrthoDB" id="9791339at2"/>
<accession>A0A4Q2RC02</accession>
<reference evidence="7 8" key="2">
    <citation type="submission" date="2019-02" db="EMBL/GenBank/DDBJ databases">
        <title>'Lichenibacterium ramalinii' gen. nov. sp. nov., 'Lichenibacterium minor' gen. nov. sp. nov.</title>
        <authorList>
            <person name="Pankratov T."/>
        </authorList>
    </citation>
    <scope>NUCLEOTIDE SEQUENCE [LARGE SCALE GENOMIC DNA]</scope>
    <source>
        <strain evidence="7 8">RmlP001</strain>
    </source>
</reference>
<name>A0A4Q2RC02_9HYPH</name>
<dbReference type="InterPro" id="IPR018313">
    <property type="entry name" value="SBP_3_CS"/>
</dbReference>
<dbReference type="PANTHER" id="PTHR35936:SF19">
    <property type="entry name" value="AMINO-ACID-BINDING PROTEIN YXEM-RELATED"/>
    <property type="match status" value="1"/>
</dbReference>
<keyword evidence="3 5" id="KW-0732">Signal</keyword>
<comment type="caution">
    <text evidence="7">The sequence shown here is derived from an EMBL/GenBank/DDBJ whole genome shotgun (WGS) entry which is preliminary data.</text>
</comment>
<dbReference type="RefSeq" id="WP_129220575.1">
    <property type="nucleotide sequence ID" value="NZ_QYBC01000015.1"/>
</dbReference>
<feature type="domain" description="Solute-binding protein family 3/N-terminal" evidence="6">
    <location>
        <begin position="68"/>
        <end position="290"/>
    </location>
</feature>